<dbReference type="GO" id="GO:0009626">
    <property type="term" value="P:plant-type hypersensitive response"/>
    <property type="evidence" value="ECO:0007669"/>
    <property type="project" value="UniProtKB-KW"/>
</dbReference>
<comment type="subcellular location">
    <subcellularLocation>
        <location evidence="1">Membrane</location>
        <topology evidence="1">Peripheral membrane protein</topology>
    </subcellularLocation>
</comment>
<reference evidence="6" key="1">
    <citation type="journal article" date="2019" name="Curr. Biol.">
        <title>Genome Sequence of Striga asiatica Provides Insight into the Evolution of Plant Parasitism.</title>
        <authorList>
            <person name="Yoshida S."/>
            <person name="Kim S."/>
            <person name="Wafula E.K."/>
            <person name="Tanskanen J."/>
            <person name="Kim Y.M."/>
            <person name="Honaas L."/>
            <person name="Yang Z."/>
            <person name="Spallek T."/>
            <person name="Conn C.E."/>
            <person name="Ichihashi Y."/>
            <person name="Cheong K."/>
            <person name="Cui S."/>
            <person name="Der J.P."/>
            <person name="Gundlach H."/>
            <person name="Jiao Y."/>
            <person name="Hori C."/>
            <person name="Ishida J.K."/>
            <person name="Kasahara H."/>
            <person name="Kiba T."/>
            <person name="Kim M.S."/>
            <person name="Koo N."/>
            <person name="Laohavisit A."/>
            <person name="Lee Y.H."/>
            <person name="Lumba S."/>
            <person name="McCourt P."/>
            <person name="Mortimer J.C."/>
            <person name="Mutuku J.M."/>
            <person name="Nomura T."/>
            <person name="Sasaki-Sekimoto Y."/>
            <person name="Seto Y."/>
            <person name="Wang Y."/>
            <person name="Wakatake T."/>
            <person name="Sakakibara H."/>
            <person name="Demura T."/>
            <person name="Yamaguchi S."/>
            <person name="Yoneyama K."/>
            <person name="Manabe R.I."/>
            <person name="Nelson D.C."/>
            <person name="Schulman A.H."/>
            <person name="Timko M.P."/>
            <person name="dePamphilis C.W."/>
            <person name="Choi D."/>
            <person name="Shirasu K."/>
        </authorList>
    </citation>
    <scope>NUCLEOTIDE SEQUENCE [LARGE SCALE GENOMIC DNA]</scope>
    <source>
        <strain evidence="6">cv. UVA1</strain>
    </source>
</reference>
<comment type="caution">
    <text evidence="5">The sequence shown here is derived from an EMBL/GenBank/DDBJ whole genome shotgun (WGS) entry which is preliminary data.</text>
</comment>
<feature type="compositionally biased region" description="Polar residues" evidence="3">
    <location>
        <begin position="154"/>
        <end position="166"/>
    </location>
</feature>
<evidence type="ECO:0000256" key="2">
    <source>
        <dbReference type="ARBA" id="ARBA00022723"/>
    </source>
</evidence>
<keyword evidence="6" id="KW-1185">Reference proteome</keyword>
<protein>
    <submittedName>
        <fullName evidence="5">Heavy metal transport/detoxification superfamily protein</fullName>
    </submittedName>
</protein>
<evidence type="ECO:0000313" key="6">
    <source>
        <dbReference type="Proteomes" id="UP000325081"/>
    </source>
</evidence>
<proteinExistence type="predicted"/>
<dbReference type="CDD" id="cd00371">
    <property type="entry name" value="HMA"/>
    <property type="match status" value="1"/>
</dbReference>
<feature type="compositionally biased region" description="Pro residues" evidence="3">
    <location>
        <begin position="125"/>
        <end position="145"/>
    </location>
</feature>
<accession>A0A5A7PCK0</accession>
<organism evidence="5 6">
    <name type="scientific">Striga asiatica</name>
    <name type="common">Asiatic witchweed</name>
    <name type="synonym">Buchnera asiatica</name>
    <dbReference type="NCBI Taxonomy" id="4170"/>
    <lineage>
        <taxon>Eukaryota</taxon>
        <taxon>Viridiplantae</taxon>
        <taxon>Streptophyta</taxon>
        <taxon>Embryophyta</taxon>
        <taxon>Tracheophyta</taxon>
        <taxon>Spermatophyta</taxon>
        <taxon>Magnoliopsida</taxon>
        <taxon>eudicotyledons</taxon>
        <taxon>Gunneridae</taxon>
        <taxon>Pentapetalae</taxon>
        <taxon>asterids</taxon>
        <taxon>lamiids</taxon>
        <taxon>Lamiales</taxon>
        <taxon>Orobanchaceae</taxon>
        <taxon>Buchnereae</taxon>
        <taxon>Striga</taxon>
    </lineage>
</organism>
<evidence type="ECO:0000256" key="3">
    <source>
        <dbReference type="SAM" id="MobiDB-lite"/>
    </source>
</evidence>
<dbReference type="Proteomes" id="UP000325081">
    <property type="component" value="Unassembled WGS sequence"/>
</dbReference>
<evidence type="ECO:0000313" key="5">
    <source>
        <dbReference type="EMBL" id="GER30559.1"/>
    </source>
</evidence>
<dbReference type="AlphaFoldDB" id="A0A5A7PCK0"/>
<dbReference type="Gene3D" id="3.30.70.100">
    <property type="match status" value="1"/>
</dbReference>
<dbReference type="PROSITE" id="PS50846">
    <property type="entry name" value="HMA_2"/>
    <property type="match status" value="1"/>
</dbReference>
<dbReference type="SUPFAM" id="SSF55008">
    <property type="entry name" value="HMA, heavy metal-associated domain"/>
    <property type="match status" value="1"/>
</dbReference>
<gene>
    <name evidence="5" type="ORF">STAS_06503</name>
</gene>
<dbReference type="PANTHER" id="PTHR22814">
    <property type="entry name" value="COPPER TRANSPORT PROTEIN ATOX1-RELATED"/>
    <property type="match status" value="1"/>
</dbReference>
<dbReference type="InterPro" id="IPR006121">
    <property type="entry name" value="HMA_dom"/>
</dbReference>
<dbReference type="OrthoDB" id="30195at2759"/>
<feature type="domain" description="HMA" evidence="4">
    <location>
        <begin position="9"/>
        <end position="72"/>
    </location>
</feature>
<dbReference type="Pfam" id="PF00403">
    <property type="entry name" value="HMA"/>
    <property type="match status" value="1"/>
</dbReference>
<sequence>MMAPEMEKPRITEIKVRMDCNGCVQKIKKALNGVPGISDIYIDFPKQNITIVGWADPKQIVRAIKKTRKTAIICLHTEPPPSPEQQTPEERAPQPENTNQPQNKPTQTEPSPPEPPKEQQQQQKKPPPPENPSPLPENPSPPPSEPEQGPKPETANNATPSHSGQPPSQPKDRKEEIHVIHHHPPDYGYRYDYGTNFQQQGYNSHWNPYHGGPQFREGPSHLPQPVYVAHNYNTYQPSPNITEYAYNHSPPRYSHYGVPENYTRYSVPESYTRYSVPDDCARYSAPEYYGRDYYYDGNSGNGNVTSMFSEENPNACSIV</sequence>
<evidence type="ECO:0000259" key="4">
    <source>
        <dbReference type="PROSITE" id="PS50846"/>
    </source>
</evidence>
<feature type="region of interest" description="Disordered" evidence="3">
    <location>
        <begin position="76"/>
        <end position="174"/>
    </location>
</feature>
<dbReference type="PANTHER" id="PTHR22814:SF320">
    <property type="entry name" value="OS01G0309800 PROTEIN"/>
    <property type="match status" value="1"/>
</dbReference>
<name>A0A5A7PCK0_STRAF</name>
<dbReference type="InterPro" id="IPR036163">
    <property type="entry name" value="HMA_dom_sf"/>
</dbReference>
<keyword evidence="2" id="KW-0479">Metal-binding</keyword>
<dbReference type="EMBL" id="BKCP01004361">
    <property type="protein sequence ID" value="GER30559.1"/>
    <property type="molecule type" value="Genomic_DNA"/>
</dbReference>
<dbReference type="GO" id="GO:0046872">
    <property type="term" value="F:metal ion binding"/>
    <property type="evidence" value="ECO:0007669"/>
    <property type="project" value="UniProtKB-KW"/>
</dbReference>
<evidence type="ECO:0000256" key="1">
    <source>
        <dbReference type="ARBA" id="ARBA00004170"/>
    </source>
</evidence>
<dbReference type="GO" id="GO:0016020">
    <property type="term" value="C:membrane"/>
    <property type="evidence" value="ECO:0007669"/>
    <property type="project" value="UniProtKB-SubCell"/>
</dbReference>